<comment type="caution">
    <text evidence="3">The sequence shown here is derived from an EMBL/GenBank/DDBJ whole genome shotgun (WGS) entry which is preliminary data.</text>
</comment>
<feature type="region of interest" description="Disordered" evidence="2">
    <location>
        <begin position="1"/>
        <end position="20"/>
    </location>
</feature>
<sequence>MVKSLLSGCESASDLDSDDERRIGADSSFVSEARSELGSKIKELKMIMRGTTHDFCDDLISYLLHSLKYGLNEEVIDLISALESRISAARSLMDYFASFLALLNTEFYLLGCNDTQKLRGDTGLKNECNKLQKLIKYLEKSINKLKSLLNDYVVCLAELNKLIAKNDTSYGSDVKSVTSEKSHDSKKQSSTGRKRRKCKGSTKKHPGSGYMKGTRDYESHDDSSRDGDVSSASKYDSEVSSSTKGGLERQHSLGSSILSGDEGRSFGDSDLDLDQDPTNLPISESLLLRIHKEVSNSERYCTDVLEDIKKIADDLEQVEEKYNAVKNTAVCCSNLVFTVGRRLSRISKDLSILESSGANNHDHRNHRSYRRVLESRNKAHESLQVYMAKEESLLACLEQIKELLKGLGYEVCDADYTDEGSVGDVGEEDDDDNDDLVGAVGGVDDDDNDGLVGAVGGVDDDDNDGLVGAVGGVDDDDDDGLVGAVGGVDDDDDDSLFGAVGGDE</sequence>
<evidence type="ECO:0000313" key="4">
    <source>
        <dbReference type="Proteomes" id="UP001311799"/>
    </source>
</evidence>
<feature type="compositionally biased region" description="Basic and acidic residues" evidence="2">
    <location>
        <begin position="213"/>
        <end position="228"/>
    </location>
</feature>
<proteinExistence type="predicted"/>
<feature type="compositionally biased region" description="Basic and acidic residues" evidence="2">
    <location>
        <begin position="178"/>
        <end position="187"/>
    </location>
</feature>
<evidence type="ECO:0000313" key="3">
    <source>
        <dbReference type="EMBL" id="KAK6588967.1"/>
    </source>
</evidence>
<protein>
    <submittedName>
        <fullName evidence="3">Uncharacterized protein</fullName>
    </submittedName>
</protein>
<keyword evidence="4" id="KW-1185">Reference proteome</keyword>
<accession>A0AAV9XWB3</accession>
<dbReference type="EMBL" id="JAWDEY010000018">
    <property type="protein sequence ID" value="KAK6588967.1"/>
    <property type="molecule type" value="Genomic_DNA"/>
</dbReference>
<name>A0AAV9XWB3_9CRYT</name>
<evidence type="ECO:0000256" key="1">
    <source>
        <dbReference type="SAM" id="Coils"/>
    </source>
</evidence>
<keyword evidence="1" id="KW-0175">Coiled coil</keyword>
<feature type="compositionally biased region" description="Basic residues" evidence="2">
    <location>
        <begin position="192"/>
        <end position="206"/>
    </location>
</feature>
<evidence type="ECO:0000256" key="2">
    <source>
        <dbReference type="SAM" id="MobiDB-lite"/>
    </source>
</evidence>
<organism evidence="3 4">
    <name type="scientific">Cryptosporidium xiaoi</name>
    <dbReference type="NCBI Taxonomy" id="659607"/>
    <lineage>
        <taxon>Eukaryota</taxon>
        <taxon>Sar</taxon>
        <taxon>Alveolata</taxon>
        <taxon>Apicomplexa</taxon>
        <taxon>Conoidasida</taxon>
        <taxon>Coccidia</taxon>
        <taxon>Eucoccidiorida</taxon>
        <taxon>Eimeriorina</taxon>
        <taxon>Cryptosporidiidae</taxon>
        <taxon>Cryptosporidium</taxon>
    </lineage>
</organism>
<feature type="coiled-coil region" evidence="1">
    <location>
        <begin position="301"/>
        <end position="328"/>
    </location>
</feature>
<feature type="region of interest" description="Disordered" evidence="2">
    <location>
        <begin position="454"/>
        <end position="504"/>
    </location>
</feature>
<feature type="compositionally biased region" description="Polar residues" evidence="2">
    <location>
        <begin position="230"/>
        <end position="244"/>
    </location>
</feature>
<dbReference type="AlphaFoldDB" id="A0AAV9XWB3"/>
<reference evidence="3 4" key="1">
    <citation type="submission" date="2023-10" db="EMBL/GenBank/DDBJ databases">
        <title>Comparative genomics analysis reveals potential genetic determinants of host preference in Cryptosporidium xiaoi.</title>
        <authorList>
            <person name="Xiao L."/>
            <person name="Li J."/>
        </authorList>
    </citation>
    <scope>NUCLEOTIDE SEQUENCE [LARGE SCALE GENOMIC DNA]</scope>
    <source>
        <strain evidence="3 4">52996</strain>
    </source>
</reference>
<gene>
    <name evidence="3" type="ORF">RS030_263676</name>
</gene>
<dbReference type="Proteomes" id="UP001311799">
    <property type="component" value="Unassembled WGS sequence"/>
</dbReference>
<feature type="region of interest" description="Disordered" evidence="2">
    <location>
        <begin position="171"/>
        <end position="277"/>
    </location>
</feature>